<reference evidence="2" key="2">
    <citation type="submission" date="2017-02" db="EMBL/GenBank/DDBJ databases">
        <title>Sunflower complete genome.</title>
        <authorList>
            <person name="Langlade N."/>
            <person name="Munos S."/>
        </authorList>
    </citation>
    <scope>NUCLEOTIDE SEQUENCE [LARGE SCALE GENOMIC DNA]</scope>
    <source>
        <tissue evidence="2">Leaves</tissue>
    </source>
</reference>
<organism evidence="2 3">
    <name type="scientific">Helianthus annuus</name>
    <name type="common">Common sunflower</name>
    <dbReference type="NCBI Taxonomy" id="4232"/>
    <lineage>
        <taxon>Eukaryota</taxon>
        <taxon>Viridiplantae</taxon>
        <taxon>Streptophyta</taxon>
        <taxon>Embryophyta</taxon>
        <taxon>Tracheophyta</taxon>
        <taxon>Spermatophyta</taxon>
        <taxon>Magnoliopsida</taxon>
        <taxon>eudicotyledons</taxon>
        <taxon>Gunneridae</taxon>
        <taxon>Pentapetalae</taxon>
        <taxon>asterids</taxon>
        <taxon>campanulids</taxon>
        <taxon>Asterales</taxon>
        <taxon>Asteraceae</taxon>
        <taxon>Asteroideae</taxon>
        <taxon>Heliantheae alliance</taxon>
        <taxon>Heliantheae</taxon>
        <taxon>Helianthus</taxon>
    </lineage>
</organism>
<gene>
    <name evidence="2" type="ORF">HannXRQ_Chr14g0437061</name>
    <name evidence="1" type="ORF">HanXRQr2_Chr14g0637201</name>
</gene>
<dbReference type="InParanoid" id="A0A251SJK3"/>
<evidence type="ECO:0000313" key="2">
    <source>
        <dbReference type="EMBL" id="OTF97660.1"/>
    </source>
</evidence>
<evidence type="ECO:0000313" key="3">
    <source>
        <dbReference type="Proteomes" id="UP000215914"/>
    </source>
</evidence>
<reference evidence="1" key="3">
    <citation type="submission" date="2020-06" db="EMBL/GenBank/DDBJ databases">
        <title>Helianthus annuus Genome sequencing and assembly Release 2.</title>
        <authorList>
            <person name="Gouzy J."/>
            <person name="Langlade N."/>
            <person name="Munos S."/>
        </authorList>
    </citation>
    <scope>NUCLEOTIDE SEQUENCE</scope>
    <source>
        <tissue evidence="1">Leaves</tissue>
    </source>
</reference>
<reference evidence="1 3" key="1">
    <citation type="journal article" date="2017" name="Nature">
        <title>The sunflower genome provides insights into oil metabolism, flowering and Asterid evolution.</title>
        <authorList>
            <person name="Badouin H."/>
            <person name="Gouzy J."/>
            <person name="Grassa C.J."/>
            <person name="Murat F."/>
            <person name="Staton S.E."/>
            <person name="Cottret L."/>
            <person name="Lelandais-Briere C."/>
            <person name="Owens G.L."/>
            <person name="Carrere S."/>
            <person name="Mayjonade B."/>
            <person name="Legrand L."/>
            <person name="Gill N."/>
            <person name="Kane N.C."/>
            <person name="Bowers J.E."/>
            <person name="Hubner S."/>
            <person name="Bellec A."/>
            <person name="Berard A."/>
            <person name="Berges H."/>
            <person name="Blanchet N."/>
            <person name="Boniface M.C."/>
            <person name="Brunel D."/>
            <person name="Catrice O."/>
            <person name="Chaidir N."/>
            <person name="Claudel C."/>
            <person name="Donnadieu C."/>
            <person name="Faraut T."/>
            <person name="Fievet G."/>
            <person name="Helmstetter N."/>
            <person name="King M."/>
            <person name="Knapp S.J."/>
            <person name="Lai Z."/>
            <person name="Le Paslier M.C."/>
            <person name="Lippi Y."/>
            <person name="Lorenzon L."/>
            <person name="Mandel J.R."/>
            <person name="Marage G."/>
            <person name="Marchand G."/>
            <person name="Marquand E."/>
            <person name="Bret-Mestries E."/>
            <person name="Morien E."/>
            <person name="Nambeesan S."/>
            <person name="Nguyen T."/>
            <person name="Pegot-Espagnet P."/>
            <person name="Pouilly N."/>
            <person name="Raftis F."/>
            <person name="Sallet E."/>
            <person name="Schiex T."/>
            <person name="Thomas J."/>
            <person name="Vandecasteele C."/>
            <person name="Vares D."/>
            <person name="Vear F."/>
            <person name="Vautrin S."/>
            <person name="Crespi M."/>
            <person name="Mangin B."/>
            <person name="Burke J.M."/>
            <person name="Salse J."/>
            <person name="Munos S."/>
            <person name="Vincourt P."/>
            <person name="Rieseberg L.H."/>
            <person name="Langlade N.B."/>
        </authorList>
    </citation>
    <scope>NUCLEOTIDE SEQUENCE [LARGE SCALE GENOMIC DNA]</scope>
    <source>
        <strain evidence="3">cv. SF193</strain>
        <tissue evidence="1">Leaves</tissue>
    </source>
</reference>
<dbReference type="AlphaFoldDB" id="A0A251SJK3"/>
<dbReference type="Gramene" id="mRNA:HanXRQr2_Chr14g0637201">
    <property type="protein sequence ID" value="CDS:HanXRQr2_Chr14g0637201.1"/>
    <property type="gene ID" value="HanXRQr2_Chr14g0637201"/>
</dbReference>
<protein>
    <submittedName>
        <fullName evidence="2">Uncharacterized protein</fullName>
    </submittedName>
</protein>
<dbReference type="EMBL" id="CM007903">
    <property type="protein sequence ID" value="OTF97660.1"/>
    <property type="molecule type" value="Genomic_DNA"/>
</dbReference>
<keyword evidence="3" id="KW-1185">Reference proteome</keyword>
<name>A0A251SJK3_HELAN</name>
<evidence type="ECO:0000313" key="1">
    <source>
        <dbReference type="EMBL" id="KAF5768503.1"/>
    </source>
</evidence>
<accession>A0A251SJK3</accession>
<dbReference type="Proteomes" id="UP000215914">
    <property type="component" value="Chromosome 14"/>
</dbReference>
<sequence length="53" mass="6509">MYFVISISNKRTRFCHLSTPQATILLSFLHGNPWLLLFHMSFYCDFFFFFKFF</sequence>
<proteinExistence type="predicted"/>
<dbReference type="EMBL" id="MNCJ02000329">
    <property type="protein sequence ID" value="KAF5768503.1"/>
    <property type="molecule type" value="Genomic_DNA"/>
</dbReference>